<gene>
    <name evidence="2" type="ORF">MGAL_10B047650</name>
</gene>
<dbReference type="Gene3D" id="3.40.50.300">
    <property type="entry name" value="P-loop containing nucleotide triphosphate hydrolases"/>
    <property type="match status" value="1"/>
</dbReference>
<dbReference type="PANTHER" id="PTHR10704">
    <property type="entry name" value="CARBOHYDRATE SULFOTRANSFERASE"/>
    <property type="match status" value="1"/>
</dbReference>
<keyword evidence="3" id="KW-1185">Reference proteome</keyword>
<name>A0A8B6EXH1_MYTGA</name>
<dbReference type="GO" id="GO:0006044">
    <property type="term" value="P:N-acetylglucosamine metabolic process"/>
    <property type="evidence" value="ECO:0007669"/>
    <property type="project" value="TreeGrafter"/>
</dbReference>
<dbReference type="Pfam" id="PF00685">
    <property type="entry name" value="Sulfotransfer_1"/>
    <property type="match status" value="1"/>
</dbReference>
<dbReference type="SUPFAM" id="SSF52540">
    <property type="entry name" value="P-loop containing nucleoside triphosphate hydrolases"/>
    <property type="match status" value="1"/>
</dbReference>
<keyword evidence="2" id="KW-0808">Transferase</keyword>
<feature type="domain" description="Sulfotransferase" evidence="1">
    <location>
        <begin position="39"/>
        <end position="321"/>
    </location>
</feature>
<dbReference type="OrthoDB" id="6138663at2759"/>
<dbReference type="InterPro" id="IPR027417">
    <property type="entry name" value="P-loop_NTPase"/>
</dbReference>
<reference evidence="2" key="1">
    <citation type="submission" date="2018-11" db="EMBL/GenBank/DDBJ databases">
        <authorList>
            <person name="Alioto T."/>
            <person name="Alioto T."/>
        </authorList>
    </citation>
    <scope>NUCLEOTIDE SEQUENCE</scope>
</reference>
<dbReference type="Proteomes" id="UP000596742">
    <property type="component" value="Unassembled WGS sequence"/>
</dbReference>
<dbReference type="InterPro" id="IPR051135">
    <property type="entry name" value="Gal/GlcNAc/GalNAc_ST"/>
</dbReference>
<dbReference type="PANTHER" id="PTHR10704:SF44">
    <property type="entry name" value="LD35051P-RELATED"/>
    <property type="match status" value="1"/>
</dbReference>
<evidence type="ECO:0000313" key="2">
    <source>
        <dbReference type="EMBL" id="VDI40601.1"/>
    </source>
</evidence>
<dbReference type="GO" id="GO:0006790">
    <property type="term" value="P:sulfur compound metabolic process"/>
    <property type="evidence" value="ECO:0007669"/>
    <property type="project" value="TreeGrafter"/>
</dbReference>
<dbReference type="GO" id="GO:0008459">
    <property type="term" value="F:chondroitin 6-sulfotransferase activity"/>
    <property type="evidence" value="ECO:0007669"/>
    <property type="project" value="UniProtKB-EC"/>
</dbReference>
<accession>A0A8B6EXH1</accession>
<dbReference type="GO" id="GO:0001517">
    <property type="term" value="F:N-acetylglucosamine 6-O-sulfotransferase activity"/>
    <property type="evidence" value="ECO:0007669"/>
    <property type="project" value="TreeGrafter"/>
</dbReference>
<dbReference type="InterPro" id="IPR000863">
    <property type="entry name" value="Sulfotransferase_dom"/>
</dbReference>
<evidence type="ECO:0000259" key="1">
    <source>
        <dbReference type="Pfam" id="PF00685"/>
    </source>
</evidence>
<dbReference type="EMBL" id="UYJE01005813">
    <property type="protein sequence ID" value="VDI40601.1"/>
    <property type="molecule type" value="Genomic_DNA"/>
</dbReference>
<dbReference type="AlphaFoldDB" id="A0A8B6EXH1"/>
<sequence length="353" mass="40869">MGNLQSSTNVQSTFLNTSINIYTDTHINQNKKGISAHTPRDILLFGYQRGETTFVGHILGCRKDTFYFYEPFWLISRQQYFTKSQKCDTHKDVCRNYDNSTLNISRLVSSLYDCDSDTIGKLVSSVQSEHSCTRNRVTFKNKDVPKLHNICKQAKYRVTKMLRISAEFIENLLQINPKLQIVYLYRDPRAITSSRLKSKARPIRELVTAVCNKMDIDSSIVIQMANKYPQNVILVSAESIAKDPVDISRKLFEFLDLKFTKSDENQINSLSNWDSKRKRIREGNFNPFKSNGYASSMKWRTVLSTDTKAIVDSLCQSVYQRLGYLNMSSTEYFRNINKTNIFLPNKIKEFSLH</sequence>
<organism evidence="2 3">
    <name type="scientific">Mytilus galloprovincialis</name>
    <name type="common">Mediterranean mussel</name>
    <dbReference type="NCBI Taxonomy" id="29158"/>
    <lineage>
        <taxon>Eukaryota</taxon>
        <taxon>Metazoa</taxon>
        <taxon>Spiralia</taxon>
        <taxon>Lophotrochozoa</taxon>
        <taxon>Mollusca</taxon>
        <taxon>Bivalvia</taxon>
        <taxon>Autobranchia</taxon>
        <taxon>Pteriomorphia</taxon>
        <taxon>Mytilida</taxon>
        <taxon>Mytiloidea</taxon>
        <taxon>Mytilidae</taxon>
        <taxon>Mytilinae</taxon>
        <taxon>Mytilus</taxon>
    </lineage>
</organism>
<comment type="caution">
    <text evidence="2">The sequence shown here is derived from an EMBL/GenBank/DDBJ whole genome shotgun (WGS) entry which is preliminary data.</text>
</comment>
<evidence type="ECO:0000313" key="3">
    <source>
        <dbReference type="Proteomes" id="UP000596742"/>
    </source>
</evidence>
<protein>
    <submittedName>
        <fullName evidence="2">Chondroitin 6-sulfotransferase 7</fullName>
        <ecNumber evidence="2">2.8.2.17</ecNumber>
    </submittedName>
</protein>
<proteinExistence type="predicted"/>
<dbReference type="EC" id="2.8.2.17" evidence="2"/>